<dbReference type="SMART" id="SM00320">
    <property type="entry name" value="WD40"/>
    <property type="match status" value="2"/>
</dbReference>
<dbReference type="PROSITE" id="PS00678">
    <property type="entry name" value="WD_REPEATS_1"/>
    <property type="match status" value="1"/>
</dbReference>
<feature type="region of interest" description="Disordered" evidence="4">
    <location>
        <begin position="157"/>
        <end position="200"/>
    </location>
</feature>
<dbReference type="InterPro" id="IPR036322">
    <property type="entry name" value="WD40_repeat_dom_sf"/>
</dbReference>
<dbReference type="SUPFAM" id="SSF50978">
    <property type="entry name" value="WD40 repeat-like"/>
    <property type="match status" value="1"/>
</dbReference>
<dbReference type="InterPro" id="IPR019775">
    <property type="entry name" value="WD40_repeat_CS"/>
</dbReference>
<feature type="repeat" description="WD" evidence="3">
    <location>
        <begin position="49"/>
        <end position="88"/>
    </location>
</feature>
<evidence type="ECO:0000256" key="1">
    <source>
        <dbReference type="ARBA" id="ARBA00022574"/>
    </source>
</evidence>
<feature type="repeat" description="WD" evidence="3">
    <location>
        <begin position="9"/>
        <end position="41"/>
    </location>
</feature>
<keyword evidence="1 3" id="KW-0853">WD repeat</keyword>
<evidence type="ECO:0000256" key="2">
    <source>
        <dbReference type="ARBA" id="ARBA00022737"/>
    </source>
</evidence>
<evidence type="ECO:0000256" key="4">
    <source>
        <dbReference type="SAM" id="MobiDB-lite"/>
    </source>
</evidence>
<dbReference type="AlphaFoldDB" id="H1UVJ1"/>
<dbReference type="PROSITE" id="PS50294">
    <property type="entry name" value="WD_REPEATS_REGION"/>
    <property type="match status" value="2"/>
</dbReference>
<dbReference type="Proteomes" id="UP000007174">
    <property type="component" value="Unassembled WGS sequence"/>
</dbReference>
<dbReference type="EMBL" id="CACQ02000290">
    <property type="protein sequence ID" value="CCF31992.1"/>
    <property type="molecule type" value="Genomic_DNA"/>
</dbReference>
<dbReference type="STRING" id="759273.H1UVJ1"/>
<feature type="non-terminal residue" evidence="5">
    <location>
        <position position="200"/>
    </location>
</feature>
<dbReference type="Gene3D" id="2.130.10.10">
    <property type="entry name" value="YVTN repeat-like/Quinoprotein amine dehydrogenase"/>
    <property type="match status" value="1"/>
</dbReference>
<dbReference type="HOGENOM" id="CLU_1490093_0_0_1"/>
<evidence type="ECO:0000256" key="3">
    <source>
        <dbReference type="PROSITE-ProRule" id="PRU00221"/>
    </source>
</evidence>
<dbReference type="eggNOG" id="KOG0274">
    <property type="taxonomic scope" value="Eukaryota"/>
</dbReference>
<dbReference type="InterPro" id="IPR015943">
    <property type="entry name" value="WD40/YVTN_repeat-like_dom_sf"/>
</dbReference>
<protein>
    <submittedName>
        <fullName evidence="5">F-box/WD repeat domain-containing protein</fullName>
    </submittedName>
</protein>
<dbReference type="PANTHER" id="PTHR14604">
    <property type="entry name" value="WD40 REPEAT PF20"/>
    <property type="match status" value="1"/>
</dbReference>
<gene>
    <name evidence="5" type="ORF">CH063_04463</name>
</gene>
<organism evidence="5 6">
    <name type="scientific">Colletotrichum higginsianum (strain IMI 349063)</name>
    <name type="common">Crucifer anthracnose fungus</name>
    <dbReference type="NCBI Taxonomy" id="759273"/>
    <lineage>
        <taxon>Eukaryota</taxon>
        <taxon>Fungi</taxon>
        <taxon>Dikarya</taxon>
        <taxon>Ascomycota</taxon>
        <taxon>Pezizomycotina</taxon>
        <taxon>Sordariomycetes</taxon>
        <taxon>Hypocreomycetidae</taxon>
        <taxon>Glomerellales</taxon>
        <taxon>Glomerellaceae</taxon>
        <taxon>Colletotrichum</taxon>
        <taxon>Colletotrichum destructivum species complex</taxon>
    </lineage>
</organism>
<evidence type="ECO:0000313" key="6">
    <source>
        <dbReference type="Proteomes" id="UP000007174"/>
    </source>
</evidence>
<dbReference type="PANTHER" id="PTHR14604:SF4">
    <property type="entry name" value="F-BOX DOMAIN-CONTAINING PROTEIN"/>
    <property type="match status" value="1"/>
</dbReference>
<dbReference type="InterPro" id="IPR050995">
    <property type="entry name" value="WD-F-box_domain-protein"/>
</dbReference>
<accession>H1UVJ1</accession>
<keyword evidence="2" id="KW-0677">Repeat</keyword>
<dbReference type="Pfam" id="PF00400">
    <property type="entry name" value="WD40"/>
    <property type="match status" value="2"/>
</dbReference>
<name>H1UVJ1_COLHI</name>
<proteinExistence type="predicted"/>
<reference evidence="6" key="1">
    <citation type="journal article" date="2012" name="Nat. Genet.">
        <title>Lifestyle transitions in plant pathogenic Colletotrichum fungi deciphered by genome and transcriptome analyses.</title>
        <authorList>
            <person name="O'Connell R.J."/>
            <person name="Thon M.R."/>
            <person name="Hacquard S."/>
            <person name="Amyotte S.G."/>
            <person name="Kleemann J."/>
            <person name="Torres M.F."/>
            <person name="Damm U."/>
            <person name="Buiate E.A."/>
            <person name="Epstein L."/>
            <person name="Alkan N."/>
            <person name="Altmueller J."/>
            <person name="Alvarado-Balderrama L."/>
            <person name="Bauser C.A."/>
            <person name="Becker C."/>
            <person name="Birren B.W."/>
            <person name="Chen Z."/>
            <person name="Choi J."/>
            <person name="Crouch J.A."/>
            <person name="Duvick J.P."/>
            <person name="Farman M.A."/>
            <person name="Gan P."/>
            <person name="Heiman D."/>
            <person name="Henrissat B."/>
            <person name="Howard R.J."/>
            <person name="Kabbage M."/>
            <person name="Koch C."/>
            <person name="Kracher B."/>
            <person name="Kubo Y."/>
            <person name="Law A.D."/>
            <person name="Lebrun M.-H."/>
            <person name="Lee Y.-H."/>
            <person name="Miyara I."/>
            <person name="Moore N."/>
            <person name="Neumann U."/>
            <person name="Nordstroem K."/>
            <person name="Panaccione D.G."/>
            <person name="Panstruga R."/>
            <person name="Place M."/>
            <person name="Proctor R.H."/>
            <person name="Prusky D."/>
            <person name="Rech G."/>
            <person name="Reinhardt R."/>
            <person name="Rollins J.A."/>
            <person name="Rounsley S."/>
            <person name="Schardl C.L."/>
            <person name="Schwartz D.C."/>
            <person name="Shenoy N."/>
            <person name="Shirasu K."/>
            <person name="Sikhakolli U.R."/>
            <person name="Stueber K."/>
            <person name="Sukno S.A."/>
            <person name="Sweigard J.A."/>
            <person name="Takano Y."/>
            <person name="Takahara H."/>
            <person name="Trail F."/>
            <person name="van der Does H.C."/>
            <person name="Voll L.M."/>
            <person name="Will I."/>
            <person name="Young S."/>
            <person name="Zeng Q."/>
            <person name="Zhang J."/>
            <person name="Zhou S."/>
            <person name="Dickman M.B."/>
            <person name="Schulze-Lefert P."/>
            <person name="Ver Loren van Themaat E."/>
            <person name="Ma L.-J."/>
            <person name="Vaillancourt L.J."/>
        </authorList>
    </citation>
    <scope>NUCLEOTIDE SEQUENCE [LARGE SCALE GENOMIC DNA]</scope>
    <source>
        <strain evidence="6">IMI 349063</strain>
    </source>
</reference>
<dbReference type="PROSITE" id="PS50082">
    <property type="entry name" value="WD_REPEATS_2"/>
    <property type="match status" value="2"/>
</dbReference>
<dbReference type="VEuPathDB" id="FungiDB:CH63R_02681"/>
<sequence>RSSECLAILQGHTSLVGQLQMRGDTLVTGGSDGSVRVWSLEKMCPIHRLAAHDNSVTSLQFDDTRVVSGGSDGRVKIWDLKTGHLVRELIAQGEAVWRVAFEDEKCVALALRQNRTVMEVWSFSPPEDVLYDRPLSLQQRVLQEAPHRPMSAMQLDYRQSQPAVAGPSREAVGSQDVDMRDAGPSTAPLQGGNKTFFHDD</sequence>
<dbReference type="InterPro" id="IPR001680">
    <property type="entry name" value="WD40_rpt"/>
</dbReference>
<evidence type="ECO:0000313" key="5">
    <source>
        <dbReference type="EMBL" id="CCF31992.1"/>
    </source>
</evidence>